<evidence type="ECO:0000313" key="7">
    <source>
        <dbReference type="EMBL" id="GAB33463.1"/>
    </source>
</evidence>
<dbReference type="Gene3D" id="3.20.20.80">
    <property type="entry name" value="Glycosidases"/>
    <property type="match status" value="2"/>
</dbReference>
<evidence type="ECO:0000256" key="1">
    <source>
        <dbReference type="ARBA" id="ARBA00010838"/>
    </source>
</evidence>
<reference evidence="7" key="1">
    <citation type="submission" date="2012-02" db="EMBL/GenBank/DDBJ databases">
        <title>Whole genome shotgun sequence of Gordonia otitidis NBRC 100426.</title>
        <authorList>
            <person name="Yoshida I."/>
            <person name="Hosoyama A."/>
            <person name="Tsuchikane K."/>
            <person name="Katsumata H."/>
            <person name="Yamazaki S."/>
            <person name="Fujita N."/>
        </authorList>
    </citation>
    <scope>NUCLEOTIDE SEQUENCE [LARGE SCALE GENOMIC DNA]</scope>
    <source>
        <strain evidence="7">NBRC 100426</strain>
    </source>
</reference>
<dbReference type="PANTHER" id="PTHR10353">
    <property type="entry name" value="GLYCOSYL HYDROLASE"/>
    <property type="match status" value="1"/>
</dbReference>
<gene>
    <name evidence="7" type="ORF">GOOTI_065_00680</name>
</gene>
<evidence type="ECO:0000256" key="2">
    <source>
        <dbReference type="ARBA" id="ARBA00022801"/>
    </source>
</evidence>
<dbReference type="OrthoDB" id="9765195at2"/>
<feature type="region of interest" description="Disordered" evidence="5">
    <location>
        <begin position="1"/>
        <end position="22"/>
    </location>
</feature>
<name>H5TJ05_GORO1</name>
<dbReference type="SUPFAM" id="SSF51445">
    <property type="entry name" value="(Trans)glycosidases"/>
    <property type="match status" value="1"/>
</dbReference>
<keyword evidence="8" id="KW-1185">Reference proteome</keyword>
<evidence type="ECO:0000256" key="4">
    <source>
        <dbReference type="RuleBase" id="RU003690"/>
    </source>
</evidence>
<keyword evidence="6" id="KW-0812">Transmembrane</keyword>
<dbReference type="EMBL" id="BAFB01000065">
    <property type="protein sequence ID" value="GAB33463.1"/>
    <property type="molecule type" value="Genomic_DNA"/>
</dbReference>
<dbReference type="Proteomes" id="UP000005038">
    <property type="component" value="Unassembled WGS sequence"/>
</dbReference>
<keyword evidence="6" id="KW-0472">Membrane</keyword>
<dbReference type="PRINTS" id="PR00131">
    <property type="entry name" value="GLHYDRLASE1"/>
</dbReference>
<organism evidence="7 8">
    <name type="scientific">Gordonia otitidis (strain DSM 44809 / CCUG 52243 / JCM 12355 / NBRC 100426 / IFM 10032)</name>
    <dbReference type="NCBI Taxonomy" id="1108044"/>
    <lineage>
        <taxon>Bacteria</taxon>
        <taxon>Bacillati</taxon>
        <taxon>Actinomycetota</taxon>
        <taxon>Actinomycetes</taxon>
        <taxon>Mycobacteriales</taxon>
        <taxon>Gordoniaceae</taxon>
        <taxon>Gordonia</taxon>
    </lineage>
</organism>
<evidence type="ECO:0000256" key="6">
    <source>
        <dbReference type="SAM" id="Phobius"/>
    </source>
</evidence>
<dbReference type="PANTHER" id="PTHR10353:SF36">
    <property type="entry name" value="LP05116P"/>
    <property type="match status" value="1"/>
</dbReference>
<dbReference type="InterPro" id="IPR001360">
    <property type="entry name" value="Glyco_hydro_1"/>
</dbReference>
<dbReference type="RefSeq" id="WP_007237715.1">
    <property type="nucleotide sequence ID" value="NZ_BAFB01000065.1"/>
</dbReference>
<accession>H5TJ05</accession>
<keyword evidence="6" id="KW-1133">Transmembrane helix</keyword>
<protein>
    <submittedName>
        <fullName evidence="7">Beta-glucosidase</fullName>
    </submittedName>
</protein>
<dbReference type="STRING" id="1108044.GOOTI_065_00680"/>
<dbReference type="Pfam" id="PF00232">
    <property type="entry name" value="Glyco_hydro_1"/>
    <property type="match status" value="2"/>
</dbReference>
<keyword evidence="3" id="KW-0326">Glycosidase</keyword>
<comment type="caution">
    <text evidence="7">The sequence shown here is derived from an EMBL/GenBank/DDBJ whole genome shotgun (WGS) entry which is preliminary data.</text>
</comment>
<dbReference type="AlphaFoldDB" id="H5TJ05"/>
<evidence type="ECO:0000256" key="5">
    <source>
        <dbReference type="SAM" id="MobiDB-lite"/>
    </source>
</evidence>
<evidence type="ECO:0000313" key="8">
    <source>
        <dbReference type="Proteomes" id="UP000005038"/>
    </source>
</evidence>
<sequence length="469" mass="51370">MSGDAYDAGSAPNPTPSRHQTRASTPVAAVVVAALVALAAAFVLPARADAAPSGHVSSRGLPPGFLWGVSSSGFQSEGMDPGGLHAGGRLPDSNWSRYVAAGKTDDAVGSSVDFRHRYRSDIALARSLGVRVYRVSVEWARIEPRPGVIDRRELAYYDEMIGAIVSAGMRPMITLDHWVYPGWIAARGGWAVASTPTAWLHNARFVVDRYARYDPLWITINEPEVYILNEVRMGGLPATASAAMRNRLVEVHTSIYRYIHQRQPGALVSTNIAYVPTVEPILDAAFVDLVRSSLDFIGLDYYYSASVTDLGAINAATGKPWKAPLSADGIYYSLRDLARRFPGTPLYVVETGMPTENGGPRRDGYRRGDHLRDLVYWVTRAYADGYPVMGFNYWSLTDNYEWGSYTPRFGLYTVDVKTDPTLRRQPTDAVAAYREVTAHNGVGAAYRPTRPAQWCSLAAAPASCTQPVR</sequence>
<feature type="transmembrane region" description="Helical" evidence="6">
    <location>
        <begin position="27"/>
        <end position="46"/>
    </location>
</feature>
<dbReference type="GO" id="GO:0008422">
    <property type="term" value="F:beta-glucosidase activity"/>
    <property type="evidence" value="ECO:0007669"/>
    <property type="project" value="TreeGrafter"/>
</dbReference>
<keyword evidence="2" id="KW-0378">Hydrolase</keyword>
<dbReference type="InterPro" id="IPR017853">
    <property type="entry name" value="GH"/>
</dbReference>
<proteinExistence type="inferred from homology"/>
<dbReference type="GO" id="GO:0005975">
    <property type="term" value="P:carbohydrate metabolic process"/>
    <property type="evidence" value="ECO:0007669"/>
    <property type="project" value="InterPro"/>
</dbReference>
<comment type="similarity">
    <text evidence="1 4">Belongs to the glycosyl hydrolase 1 family.</text>
</comment>
<evidence type="ECO:0000256" key="3">
    <source>
        <dbReference type="ARBA" id="ARBA00023295"/>
    </source>
</evidence>